<feature type="transmembrane region" description="Helical" evidence="1">
    <location>
        <begin position="136"/>
        <end position="156"/>
    </location>
</feature>
<keyword evidence="4" id="KW-1185">Reference proteome</keyword>
<evidence type="ECO:0000313" key="4">
    <source>
        <dbReference type="Proteomes" id="UP000594262"/>
    </source>
</evidence>
<keyword evidence="1" id="KW-0472">Membrane</keyword>
<feature type="transmembrane region" description="Helical" evidence="1">
    <location>
        <begin position="102"/>
        <end position="129"/>
    </location>
</feature>
<dbReference type="Gene3D" id="1.20.1250.20">
    <property type="entry name" value="MFS general substrate transporter like domains"/>
    <property type="match status" value="1"/>
</dbReference>
<accession>A0A7M5VAK4</accession>
<feature type="transmembrane region" description="Helical" evidence="1">
    <location>
        <begin position="41"/>
        <end position="60"/>
    </location>
</feature>
<keyword evidence="1" id="KW-1133">Transmembrane helix</keyword>
<evidence type="ECO:0000313" key="3">
    <source>
        <dbReference type="EnsemblMetazoa" id="CLYHEMP006807.1"/>
    </source>
</evidence>
<evidence type="ECO:0000256" key="1">
    <source>
        <dbReference type="SAM" id="Phobius"/>
    </source>
</evidence>
<reference evidence="3" key="1">
    <citation type="submission" date="2021-01" db="UniProtKB">
        <authorList>
            <consortium name="EnsemblMetazoa"/>
        </authorList>
    </citation>
    <scope>IDENTIFICATION</scope>
</reference>
<dbReference type="OrthoDB" id="440553at2759"/>
<feature type="transmembrane region" description="Helical" evidence="1">
    <location>
        <begin position="188"/>
        <end position="210"/>
    </location>
</feature>
<feature type="transmembrane region" description="Helical" evidence="1">
    <location>
        <begin position="72"/>
        <end position="90"/>
    </location>
</feature>
<keyword evidence="2" id="KW-0732">Signal</keyword>
<dbReference type="Proteomes" id="UP000594262">
    <property type="component" value="Unplaced"/>
</dbReference>
<dbReference type="SUPFAM" id="SSF103473">
    <property type="entry name" value="MFS general substrate transporter"/>
    <property type="match status" value="1"/>
</dbReference>
<protein>
    <submittedName>
        <fullName evidence="3">Uncharacterized protein</fullName>
    </submittedName>
</protein>
<dbReference type="AlphaFoldDB" id="A0A7M5VAK4"/>
<dbReference type="InterPro" id="IPR036259">
    <property type="entry name" value="MFS_trans_sf"/>
</dbReference>
<evidence type="ECO:0000256" key="2">
    <source>
        <dbReference type="SAM" id="SignalP"/>
    </source>
</evidence>
<keyword evidence="1" id="KW-0812">Transmembrane</keyword>
<name>A0A7M5VAK4_9CNID</name>
<feature type="signal peptide" evidence="2">
    <location>
        <begin position="1"/>
        <end position="25"/>
    </location>
</feature>
<organism evidence="3 4">
    <name type="scientific">Clytia hemisphaerica</name>
    <dbReference type="NCBI Taxonomy" id="252671"/>
    <lineage>
        <taxon>Eukaryota</taxon>
        <taxon>Metazoa</taxon>
        <taxon>Cnidaria</taxon>
        <taxon>Hydrozoa</taxon>
        <taxon>Hydroidolina</taxon>
        <taxon>Leptothecata</taxon>
        <taxon>Obeliida</taxon>
        <taxon>Clytiidae</taxon>
        <taxon>Clytia</taxon>
    </lineage>
</organism>
<proteinExistence type="predicted"/>
<dbReference type="EnsemblMetazoa" id="CLYHEMT006807.1">
    <property type="protein sequence ID" value="CLYHEMP006807.1"/>
    <property type="gene ID" value="CLYHEMG006807"/>
</dbReference>
<sequence length="213" mass="23907">MMMLIAFLNVVVLIVMLEMIPLFLATEKQYGGLAYDQKHIGTVLLIAAIPILPIELTLILKIVKVNGPRNGLIWSSVGQMIFIPLLPLIHHIQNATVQLVMVILYIFIMNGIIFSLFYISFSSALLNIVKPTEMGILSGIGMCNASLARIFGPAIFGPMYSWSLKNKEYRDPKDGMVHFTSLGFPLDIYFVFISLSFISFCTILLIKFMLKIK</sequence>
<feature type="chain" id="PRO_5029631834" evidence="2">
    <location>
        <begin position="26"/>
        <end position="213"/>
    </location>
</feature>